<gene>
    <name evidence="2" type="primary">gpt</name>
    <name evidence="2" type="ORF">ETEE_2833</name>
</gene>
<dbReference type="Pfam" id="PF10124">
    <property type="entry name" value="Mu-like_gpT"/>
    <property type="match status" value="1"/>
</dbReference>
<evidence type="ECO:0000313" key="2">
    <source>
        <dbReference type="EMBL" id="AIJ09266.1"/>
    </source>
</evidence>
<protein>
    <submittedName>
        <fullName evidence="2">Mu-like prophage major head subunit gpT</fullName>
    </submittedName>
</protein>
<evidence type="ECO:0000313" key="3">
    <source>
        <dbReference type="Proteomes" id="UP000028681"/>
    </source>
</evidence>
<sequence>MPTPITPAQITALMTGYRADFQNGISMAPSQYQQIAMTVPSTSKTNTYGWLGQFPQFREWVGARVIEKMKAYGYTIANKTFEGTVAISRDDFEDDNLGIYSPMFQEMGRAGAIQPDELVFAALRDGIKNACYDGQNFFDTDHPVYPKVDGSGDVQNVANMFTAKVGASGSQTNYTGPAFYLLDCSRAVKPLIFQDRRKLELVAQTKVDEGRAFTDNEFVFGASARRNVGYGFWQMAYMMKAPLTLDYLWQGWQAMRAFTADGGRKLGIKPTHLVVPTELEKQATQLLERELFTDGTTTVSNEMKGKLKLLVADFL</sequence>
<dbReference type="Proteomes" id="UP000028681">
    <property type="component" value="Chromosome"/>
</dbReference>
<dbReference type="HOGENOM" id="CLU_070805_0_0_6"/>
<evidence type="ECO:0000259" key="1">
    <source>
        <dbReference type="Pfam" id="PF10124"/>
    </source>
</evidence>
<dbReference type="KEGG" id="ete:ETEE_2833"/>
<dbReference type="AlphaFoldDB" id="A0A076LMW8"/>
<dbReference type="GeneID" id="33940341"/>
<feature type="domain" description="Bacteriophage Mu GpT" evidence="1">
    <location>
        <begin position="11"/>
        <end position="315"/>
    </location>
</feature>
<dbReference type="EMBL" id="CP006664">
    <property type="protein sequence ID" value="AIJ09266.1"/>
    <property type="molecule type" value="Genomic_DNA"/>
</dbReference>
<organism evidence="2 3">
    <name type="scientific">Edwardsiella anguillarum ET080813</name>
    <dbReference type="NCBI Taxonomy" id="667120"/>
    <lineage>
        <taxon>Bacteria</taxon>
        <taxon>Pseudomonadati</taxon>
        <taxon>Pseudomonadota</taxon>
        <taxon>Gammaproteobacteria</taxon>
        <taxon>Enterobacterales</taxon>
        <taxon>Hafniaceae</taxon>
        <taxon>Edwardsiella</taxon>
    </lineage>
</organism>
<reference evidence="2 3" key="1">
    <citation type="journal article" date="2012" name="PLoS ONE">
        <title>Edwardsiella comparative phylogenomics reveal the new intra/inter-species taxonomic relationships, virulence evolution and niche adaptation mechanisms.</title>
        <authorList>
            <person name="Yang M."/>
            <person name="Lv Y."/>
            <person name="Xiao J."/>
            <person name="Wu H."/>
            <person name="Zheng H."/>
            <person name="Liu Q."/>
            <person name="Zhang Y."/>
            <person name="Wang Q."/>
        </authorList>
    </citation>
    <scope>NUCLEOTIDE SEQUENCE [LARGE SCALE GENOMIC DNA]</scope>
    <source>
        <strain evidence="3">080813</strain>
    </source>
</reference>
<name>A0A076LMW8_9GAMM</name>
<proteinExistence type="predicted"/>
<accession>A0A076LMW8</accession>
<dbReference type="RefSeq" id="WP_034163773.1">
    <property type="nucleotide sequence ID" value="NZ_CP006664.1"/>
</dbReference>
<dbReference type="InterPro" id="IPR018774">
    <property type="entry name" value="Phage_Mu_GpT"/>
</dbReference>